<dbReference type="EMBL" id="CAJNOQ010022262">
    <property type="protein sequence ID" value="CAF1498828.1"/>
    <property type="molecule type" value="Genomic_DNA"/>
</dbReference>
<organism evidence="1 5">
    <name type="scientific">Didymodactylos carnosus</name>
    <dbReference type="NCBI Taxonomy" id="1234261"/>
    <lineage>
        <taxon>Eukaryota</taxon>
        <taxon>Metazoa</taxon>
        <taxon>Spiralia</taxon>
        <taxon>Gnathifera</taxon>
        <taxon>Rotifera</taxon>
        <taxon>Eurotatoria</taxon>
        <taxon>Bdelloidea</taxon>
        <taxon>Philodinida</taxon>
        <taxon>Philodinidae</taxon>
        <taxon>Didymodactylos</taxon>
    </lineage>
</organism>
<evidence type="ECO:0000313" key="4">
    <source>
        <dbReference type="EMBL" id="CAF4439071.1"/>
    </source>
</evidence>
<dbReference type="Proteomes" id="UP000681722">
    <property type="component" value="Unassembled WGS sequence"/>
</dbReference>
<evidence type="ECO:0000313" key="1">
    <source>
        <dbReference type="EMBL" id="CAF1498828.1"/>
    </source>
</evidence>
<name>A0A815T2L3_9BILA</name>
<dbReference type="Proteomes" id="UP000677228">
    <property type="component" value="Unassembled WGS sequence"/>
</dbReference>
<gene>
    <name evidence="1" type="ORF">GPM918_LOCUS36588</name>
    <name evidence="2" type="ORF">OVA965_LOCUS43147</name>
    <name evidence="3" type="ORF">SRO942_LOCUS37332</name>
    <name evidence="4" type="ORF">TMI583_LOCUS45288</name>
</gene>
<dbReference type="AlphaFoldDB" id="A0A815T2L3"/>
<protein>
    <submittedName>
        <fullName evidence="1">Uncharacterized protein</fullName>
    </submittedName>
</protein>
<dbReference type="Proteomes" id="UP000663829">
    <property type="component" value="Unassembled WGS sequence"/>
</dbReference>
<reference evidence="1" key="1">
    <citation type="submission" date="2021-02" db="EMBL/GenBank/DDBJ databases">
        <authorList>
            <person name="Nowell W R."/>
        </authorList>
    </citation>
    <scope>NUCLEOTIDE SEQUENCE</scope>
</reference>
<proteinExistence type="predicted"/>
<dbReference type="EMBL" id="CAJNOK010055652">
    <property type="protein sequence ID" value="CAF1620091.1"/>
    <property type="molecule type" value="Genomic_DNA"/>
</dbReference>
<evidence type="ECO:0000313" key="5">
    <source>
        <dbReference type="Proteomes" id="UP000663829"/>
    </source>
</evidence>
<dbReference type="EMBL" id="CAJOBA010080440">
    <property type="protein sequence ID" value="CAF4439071.1"/>
    <property type="molecule type" value="Genomic_DNA"/>
</dbReference>
<dbReference type="Proteomes" id="UP000682733">
    <property type="component" value="Unassembled WGS sequence"/>
</dbReference>
<dbReference type="EMBL" id="CAJOBC010087775">
    <property type="protein sequence ID" value="CAF4360852.1"/>
    <property type="molecule type" value="Genomic_DNA"/>
</dbReference>
<comment type="caution">
    <text evidence="1">The sequence shown here is derived from an EMBL/GenBank/DDBJ whole genome shotgun (WGS) entry which is preliminary data.</text>
</comment>
<evidence type="ECO:0000313" key="2">
    <source>
        <dbReference type="EMBL" id="CAF1620091.1"/>
    </source>
</evidence>
<evidence type="ECO:0000313" key="3">
    <source>
        <dbReference type="EMBL" id="CAF4360852.1"/>
    </source>
</evidence>
<keyword evidence="5" id="KW-1185">Reference proteome</keyword>
<sequence>MLANESMNCMRRMVILQSEMTVGLVVNEAELGDTEAFLIIDDCGVEANGNRIFDANGLGVNRLLSKYMDFVPLFQSLYSR</sequence>
<accession>A0A815T2L3</accession>